<gene>
    <name evidence="1" type="ORF">SRIMR7_08920</name>
</gene>
<evidence type="ECO:0000313" key="1">
    <source>
        <dbReference type="EMBL" id="UNZ02266.1"/>
    </source>
</evidence>
<name>A0ABY3YXB6_STRRM</name>
<dbReference type="InterPro" id="IPR000760">
    <property type="entry name" value="Inositol_monophosphatase-like"/>
</dbReference>
<keyword evidence="2" id="KW-1185">Reference proteome</keyword>
<dbReference type="PANTHER" id="PTHR20854">
    <property type="entry name" value="INOSITOL MONOPHOSPHATASE"/>
    <property type="match status" value="1"/>
</dbReference>
<dbReference type="Gene3D" id="3.30.540.10">
    <property type="entry name" value="Fructose-1,6-Bisphosphatase, subunit A, domain 1"/>
    <property type="match status" value="1"/>
</dbReference>
<dbReference type="Proteomes" id="UP000829494">
    <property type="component" value="Chromosome"/>
</dbReference>
<dbReference type="RefSeq" id="WP_003981089.1">
    <property type="nucleotide sequence ID" value="NZ_CP043497.1"/>
</dbReference>
<protein>
    <submittedName>
        <fullName evidence="1">Bifunctional inositol-1 monophosphatase/fructose-1,6-bisphosphatase</fullName>
    </submittedName>
</protein>
<dbReference type="Gene3D" id="3.40.190.80">
    <property type="match status" value="1"/>
</dbReference>
<dbReference type="GeneID" id="66858648"/>
<dbReference type="EMBL" id="CP094298">
    <property type="protein sequence ID" value="UNZ02266.1"/>
    <property type="molecule type" value="Genomic_DNA"/>
</dbReference>
<accession>A0ABY3YXB6</accession>
<dbReference type="PRINTS" id="PR00377">
    <property type="entry name" value="IMPHPHTASES"/>
</dbReference>
<sequence length="325" mass="34495">MTEPTGKTTMKDLLTGLGRYVRAELMAYADRGPVRQVHGDSPGGDAQFDVDEVAERAVLDYLRAHAHVPLAVYTEDGSLVELAPDPEYVLVVDPIDGTRPTSAGLEMGMVSIAAAPLTSSAPTLDDVTAAHLLEIKSGAWIHGDDEGLSYGGFPHALPRLSRTTDPAKMFWSIEFNGHPMHLMTAAYGHLVDRSANTGGVFVFNSATFSISRIITGQLDAYVDIGNRVLRDHPGTEAAFLAAGRGSILHLFPYDIAAAVYLAKRSGVTITDAYGGDLGTTALLDLDPMNQKSCVAAATPQLHKELLGAIRWDIPGAAPTTSGGTR</sequence>
<dbReference type="SUPFAM" id="SSF56655">
    <property type="entry name" value="Carbohydrate phosphatase"/>
    <property type="match status" value="1"/>
</dbReference>
<proteinExistence type="predicted"/>
<evidence type="ECO:0000313" key="2">
    <source>
        <dbReference type="Proteomes" id="UP000829494"/>
    </source>
</evidence>
<dbReference type="Pfam" id="PF00459">
    <property type="entry name" value="Inositol_P"/>
    <property type="match status" value="1"/>
</dbReference>
<dbReference type="PANTHER" id="PTHR20854:SF4">
    <property type="entry name" value="INOSITOL-1-MONOPHOSPHATASE-RELATED"/>
    <property type="match status" value="1"/>
</dbReference>
<reference evidence="1 2" key="1">
    <citation type="submission" date="2022-03" db="EMBL/GenBank/DDBJ databases">
        <title>Complete genome of Streptomyces rimosus ssp. rimosus R7 (=ATCC 10970).</title>
        <authorList>
            <person name="Beganovic S."/>
            <person name="Ruckert C."/>
            <person name="Busche T."/>
            <person name="Kalinowski J."/>
            <person name="Wittmann C."/>
        </authorList>
    </citation>
    <scope>NUCLEOTIDE SEQUENCE [LARGE SCALE GENOMIC DNA]</scope>
    <source>
        <strain evidence="1 2">R7</strain>
    </source>
</reference>
<organism evidence="1 2">
    <name type="scientific">Streptomyces rimosus subsp. rimosus</name>
    <dbReference type="NCBI Taxonomy" id="132474"/>
    <lineage>
        <taxon>Bacteria</taxon>
        <taxon>Bacillati</taxon>
        <taxon>Actinomycetota</taxon>
        <taxon>Actinomycetes</taxon>
        <taxon>Kitasatosporales</taxon>
        <taxon>Streptomycetaceae</taxon>
        <taxon>Streptomyces</taxon>
    </lineage>
</organism>